<dbReference type="SUPFAM" id="SSF49785">
    <property type="entry name" value="Galactose-binding domain-like"/>
    <property type="match status" value="1"/>
</dbReference>
<evidence type="ECO:0000313" key="3">
    <source>
        <dbReference type="EMBL" id="CAK7237883.1"/>
    </source>
</evidence>
<organism evidence="3 4">
    <name type="scientific">Sporothrix eucalyptigena</name>
    <dbReference type="NCBI Taxonomy" id="1812306"/>
    <lineage>
        <taxon>Eukaryota</taxon>
        <taxon>Fungi</taxon>
        <taxon>Dikarya</taxon>
        <taxon>Ascomycota</taxon>
        <taxon>Pezizomycotina</taxon>
        <taxon>Sordariomycetes</taxon>
        <taxon>Sordariomycetidae</taxon>
        <taxon>Ophiostomatales</taxon>
        <taxon>Ophiostomataceae</taxon>
        <taxon>Sporothrix</taxon>
    </lineage>
</organism>
<dbReference type="EMBL" id="CAWUHD010000196">
    <property type="protein sequence ID" value="CAK7237883.1"/>
    <property type="molecule type" value="Genomic_DNA"/>
</dbReference>
<protein>
    <recommendedName>
        <fullName evidence="2">Xaa-Pro dipeptidyl-peptidase C-terminal domain-containing protein</fullName>
    </recommendedName>
</protein>
<dbReference type="Gene3D" id="1.10.3020.20">
    <property type="match status" value="1"/>
</dbReference>
<dbReference type="InterPro" id="IPR050585">
    <property type="entry name" value="Xaa-Pro_dipeptidyl-ppase/CocE"/>
</dbReference>
<reference evidence="3 4" key="1">
    <citation type="submission" date="2024-01" db="EMBL/GenBank/DDBJ databases">
        <authorList>
            <person name="Allen C."/>
            <person name="Tagirdzhanova G."/>
        </authorList>
    </citation>
    <scope>NUCLEOTIDE SEQUENCE [LARGE SCALE GENOMIC DNA]</scope>
</reference>
<dbReference type="Gene3D" id="3.40.50.1820">
    <property type="entry name" value="alpha/beta hydrolase"/>
    <property type="match status" value="1"/>
</dbReference>
<sequence length="592" mass="66073">MPPPCQIARKHIDPPSIGRNGYQGFLNKTEILPKGSAPFNERELPCDILVEHDVGIKMRDGVTIYADVYRPVDSNAKPVPAILSWSPFGKKLNGLTFLKMMTPYDIGVAPKTISGLEKFEGPDPATFVDCGFAIVNADTRGVGDSEGMCVIMGSQEGEDGYDCCEEVAKLPWCNGNIGMAGNSHLAIAQWFIAQRRPPSLKAIAPWEGCGDLFREQFVRGGIWAGNFFDHISGVMIQGRDGMESFKEMYKRSGGVGNDYWYDKRPDMTKINIPTYITASFSSALHTMGSIRGFLDVDTPDKWIRFSPYQEWHDIWAVPKYTDELCQFFDRYLRGSNNGWEKTPQIRMTTLLFGDKDAILDEPLPAYPPPQTQDRKLYLGENGSLSFDGPPSTVCTVSYESTRNDSCSSWTYTFDKPSRLCGIPKAVLYMSCDDNDDFDVYVTLRKLDKNGKPMLAINVPWSTIPPNSIEEIPEDKISDILLYSGPIGLLRASHREIDESKSMHPNYPFHPHATIQKVPKGNIVKLEIGIFALSVAYEAGESVRIDVQGQTPQIQSFAALKGKLSTEDNVGFHKIHSGPDYPSYVSLPFFEDK</sequence>
<dbReference type="InterPro" id="IPR008979">
    <property type="entry name" value="Galactose-bd-like_sf"/>
</dbReference>
<accession>A0ABP0D0F1</accession>
<dbReference type="PANTHER" id="PTHR43056">
    <property type="entry name" value="PEPTIDASE S9 PROLYL OLIGOPEPTIDASE"/>
    <property type="match status" value="1"/>
</dbReference>
<evidence type="ECO:0000259" key="2">
    <source>
        <dbReference type="SMART" id="SM00939"/>
    </source>
</evidence>
<dbReference type="SMART" id="SM00939">
    <property type="entry name" value="PepX_C"/>
    <property type="match status" value="1"/>
</dbReference>
<dbReference type="SUPFAM" id="SSF53474">
    <property type="entry name" value="alpha/beta-Hydrolases"/>
    <property type="match status" value="1"/>
</dbReference>
<comment type="caution">
    <text evidence="3">The sequence shown here is derived from an EMBL/GenBank/DDBJ whole genome shotgun (WGS) entry which is preliminary data.</text>
</comment>
<dbReference type="Pfam" id="PF08530">
    <property type="entry name" value="PepX_C"/>
    <property type="match status" value="1"/>
</dbReference>
<feature type="domain" description="Xaa-Pro dipeptidyl-peptidase C-terminal" evidence="2">
    <location>
        <begin position="325"/>
        <end position="585"/>
    </location>
</feature>
<evidence type="ECO:0000313" key="4">
    <source>
        <dbReference type="Proteomes" id="UP001642482"/>
    </source>
</evidence>
<keyword evidence="4" id="KW-1185">Reference proteome</keyword>
<gene>
    <name evidence="3" type="ORF">SEUCBS140593_010179</name>
</gene>
<dbReference type="Proteomes" id="UP001642482">
    <property type="component" value="Unassembled WGS sequence"/>
</dbReference>
<dbReference type="NCBIfam" id="TIGR00976">
    <property type="entry name" value="CocE_NonD"/>
    <property type="match status" value="1"/>
</dbReference>
<dbReference type="InterPro" id="IPR000383">
    <property type="entry name" value="Xaa-Pro-like_dom"/>
</dbReference>
<dbReference type="PANTHER" id="PTHR43056:SF10">
    <property type="entry name" value="COCE_NOND FAMILY, PUTATIVE (AFU_ORTHOLOGUE AFUA_7G00600)-RELATED"/>
    <property type="match status" value="1"/>
</dbReference>
<dbReference type="InterPro" id="IPR013736">
    <property type="entry name" value="Xaa-Pro_dipept_C"/>
</dbReference>
<dbReference type="Pfam" id="PF02129">
    <property type="entry name" value="Peptidase_S15"/>
    <property type="match status" value="1"/>
</dbReference>
<keyword evidence="1" id="KW-0378">Hydrolase</keyword>
<dbReference type="Gene3D" id="2.60.120.260">
    <property type="entry name" value="Galactose-binding domain-like"/>
    <property type="match status" value="1"/>
</dbReference>
<dbReference type="InterPro" id="IPR005674">
    <property type="entry name" value="CocE/Ser_esterase"/>
</dbReference>
<proteinExistence type="predicted"/>
<name>A0ABP0D0F1_9PEZI</name>
<dbReference type="InterPro" id="IPR029058">
    <property type="entry name" value="AB_hydrolase_fold"/>
</dbReference>
<evidence type="ECO:0000256" key="1">
    <source>
        <dbReference type="ARBA" id="ARBA00022801"/>
    </source>
</evidence>